<comment type="caution">
    <text evidence="3">The sequence shown here is derived from an EMBL/GenBank/DDBJ whole genome shotgun (WGS) entry which is preliminary data.</text>
</comment>
<evidence type="ECO:0000256" key="2">
    <source>
        <dbReference type="SAM" id="SignalP"/>
    </source>
</evidence>
<organism evidence="3 4">
    <name type="scientific">Sphingomonas kyeonggiensis</name>
    <dbReference type="NCBI Taxonomy" id="1268553"/>
    <lineage>
        <taxon>Bacteria</taxon>
        <taxon>Pseudomonadati</taxon>
        <taxon>Pseudomonadota</taxon>
        <taxon>Alphaproteobacteria</taxon>
        <taxon>Sphingomonadales</taxon>
        <taxon>Sphingomonadaceae</taxon>
        <taxon>Sphingomonas</taxon>
    </lineage>
</organism>
<gene>
    <name evidence="3" type="ORF">GGR46_002330</name>
</gene>
<proteinExistence type="predicted"/>
<keyword evidence="2" id="KW-0732">Signal</keyword>
<protein>
    <submittedName>
        <fullName evidence="3">Uncharacterized protein</fullName>
    </submittedName>
</protein>
<keyword evidence="4" id="KW-1185">Reference proteome</keyword>
<evidence type="ECO:0000313" key="3">
    <source>
        <dbReference type="EMBL" id="MBB4098766.1"/>
    </source>
</evidence>
<dbReference type="EMBL" id="JACIEH010000002">
    <property type="protein sequence ID" value="MBB4098766.1"/>
    <property type="molecule type" value="Genomic_DNA"/>
</dbReference>
<feature type="region of interest" description="Disordered" evidence="1">
    <location>
        <begin position="24"/>
        <end position="64"/>
    </location>
</feature>
<accession>A0A7W6NXK4</accession>
<feature type="signal peptide" evidence="2">
    <location>
        <begin position="1"/>
        <end position="21"/>
    </location>
</feature>
<sequence length="114" mass="11015">MKKIMAAVSGAVLLLAVPAQAGFQDAPQTPQEAPATPEAAAPAPDVRITPACKPKKKKKGPGLGGLLRAASSTGLVGSIANRTGSSDTYVAANVATTAADAAESGAGGQGESGC</sequence>
<dbReference type="Proteomes" id="UP000557392">
    <property type="component" value="Unassembled WGS sequence"/>
</dbReference>
<reference evidence="3 4" key="1">
    <citation type="submission" date="2020-08" db="EMBL/GenBank/DDBJ databases">
        <title>Genomic Encyclopedia of Type Strains, Phase IV (KMG-IV): sequencing the most valuable type-strain genomes for metagenomic binning, comparative biology and taxonomic classification.</title>
        <authorList>
            <person name="Goeker M."/>
        </authorList>
    </citation>
    <scope>NUCLEOTIDE SEQUENCE [LARGE SCALE GENOMIC DNA]</scope>
    <source>
        <strain evidence="3 4">DSM 101806</strain>
    </source>
</reference>
<dbReference type="AlphaFoldDB" id="A0A7W6NXK4"/>
<feature type="compositionally biased region" description="Low complexity" evidence="1">
    <location>
        <begin position="26"/>
        <end position="44"/>
    </location>
</feature>
<evidence type="ECO:0000256" key="1">
    <source>
        <dbReference type="SAM" id="MobiDB-lite"/>
    </source>
</evidence>
<evidence type="ECO:0000313" key="4">
    <source>
        <dbReference type="Proteomes" id="UP000557392"/>
    </source>
</evidence>
<name>A0A7W6NXK4_9SPHN</name>
<dbReference type="RefSeq" id="WP_183997814.1">
    <property type="nucleotide sequence ID" value="NZ_JACIEH010000002.1"/>
</dbReference>
<feature type="chain" id="PRO_5030540194" evidence="2">
    <location>
        <begin position="22"/>
        <end position="114"/>
    </location>
</feature>